<evidence type="ECO:0000313" key="1">
    <source>
        <dbReference type="EMBL" id="GJT52528.1"/>
    </source>
</evidence>
<comment type="caution">
    <text evidence="1">The sequence shown here is derived from an EMBL/GenBank/DDBJ whole genome shotgun (WGS) entry which is preliminary data.</text>
</comment>
<proteinExistence type="predicted"/>
<reference evidence="1" key="1">
    <citation type="journal article" date="2022" name="Int. J. Mol. Sci.">
        <title>Draft Genome of Tanacetum Coccineum: Genomic Comparison of Closely Related Tanacetum-Family Plants.</title>
        <authorList>
            <person name="Yamashiro T."/>
            <person name="Shiraishi A."/>
            <person name="Nakayama K."/>
            <person name="Satake H."/>
        </authorList>
    </citation>
    <scope>NUCLEOTIDE SEQUENCE</scope>
</reference>
<name>A0ABQ5ENK6_9ASTR</name>
<sequence>MKRSSLCVRPSVMRRNTVSSGELVGDAQARLLPLSPANETVGKARTCIAAIEALASIVGEKYSCAIDSKSIVRLWHIQVNHRNSPPPTPYTAPRPSHLFYTCPMPGALGMLALSNIPYLSGLGTEVVRFRRKQGATIASNPLMISGERLEGLTVIVRDLLKIDMDELICEELDDTEGAPDVVEGDQAISAPVLGPQPPPTARTISQRLARLKEDVHGIQVSLGDQRKVVDAMARDFSRFTVWAVEDISHLLDSAGATYVRYSDTHVPYQEFLNMAYSSLWIRRPRCKEIDEVGEVLIIWNPMCDYFAVLEDMDAYRDKGMGDVIFGKPFLKEVGINARWLEGMITIYNGNEEVTYQMDIAAKKSTMLVKYLQYRNLEVLES</sequence>
<dbReference type="EMBL" id="BQNB010016504">
    <property type="protein sequence ID" value="GJT52528.1"/>
    <property type="molecule type" value="Genomic_DNA"/>
</dbReference>
<keyword evidence="2" id="KW-1185">Reference proteome</keyword>
<accession>A0ABQ5ENK6</accession>
<protein>
    <submittedName>
        <fullName evidence="1">Uncharacterized protein</fullName>
    </submittedName>
</protein>
<organism evidence="1 2">
    <name type="scientific">Tanacetum coccineum</name>
    <dbReference type="NCBI Taxonomy" id="301880"/>
    <lineage>
        <taxon>Eukaryota</taxon>
        <taxon>Viridiplantae</taxon>
        <taxon>Streptophyta</taxon>
        <taxon>Embryophyta</taxon>
        <taxon>Tracheophyta</taxon>
        <taxon>Spermatophyta</taxon>
        <taxon>Magnoliopsida</taxon>
        <taxon>eudicotyledons</taxon>
        <taxon>Gunneridae</taxon>
        <taxon>Pentapetalae</taxon>
        <taxon>asterids</taxon>
        <taxon>campanulids</taxon>
        <taxon>Asterales</taxon>
        <taxon>Asteraceae</taxon>
        <taxon>Asteroideae</taxon>
        <taxon>Anthemideae</taxon>
        <taxon>Anthemidinae</taxon>
        <taxon>Tanacetum</taxon>
    </lineage>
</organism>
<evidence type="ECO:0000313" key="2">
    <source>
        <dbReference type="Proteomes" id="UP001151760"/>
    </source>
</evidence>
<reference evidence="1" key="2">
    <citation type="submission" date="2022-01" db="EMBL/GenBank/DDBJ databases">
        <authorList>
            <person name="Yamashiro T."/>
            <person name="Shiraishi A."/>
            <person name="Satake H."/>
            <person name="Nakayama K."/>
        </authorList>
    </citation>
    <scope>NUCLEOTIDE SEQUENCE</scope>
</reference>
<gene>
    <name evidence="1" type="ORF">Tco_0978685</name>
</gene>
<dbReference type="Proteomes" id="UP001151760">
    <property type="component" value="Unassembled WGS sequence"/>
</dbReference>